<organism evidence="2">
    <name type="scientific">Tetraodon nigroviridis</name>
    <name type="common">Spotted green pufferfish</name>
    <name type="synonym">Chelonodon nigroviridis</name>
    <dbReference type="NCBI Taxonomy" id="99883"/>
    <lineage>
        <taxon>Eukaryota</taxon>
        <taxon>Metazoa</taxon>
        <taxon>Chordata</taxon>
        <taxon>Craniata</taxon>
        <taxon>Vertebrata</taxon>
        <taxon>Euteleostomi</taxon>
        <taxon>Actinopterygii</taxon>
        <taxon>Neopterygii</taxon>
        <taxon>Teleostei</taxon>
        <taxon>Neoteleostei</taxon>
        <taxon>Acanthomorphata</taxon>
        <taxon>Eupercaria</taxon>
        <taxon>Tetraodontiformes</taxon>
        <taxon>Tetradontoidea</taxon>
        <taxon>Tetraodontidae</taxon>
        <taxon>Tetraodon</taxon>
    </lineage>
</organism>
<dbReference type="GO" id="GO:0061665">
    <property type="term" value="F:SUMO ligase activity"/>
    <property type="evidence" value="ECO:0007669"/>
    <property type="project" value="TreeGrafter"/>
</dbReference>
<dbReference type="InterPro" id="IPR043531">
    <property type="entry name" value="CBX4"/>
</dbReference>
<dbReference type="GO" id="GO:0035102">
    <property type="term" value="C:PRC1 complex"/>
    <property type="evidence" value="ECO:0007669"/>
    <property type="project" value="TreeGrafter"/>
</dbReference>
<feature type="compositionally biased region" description="Polar residues" evidence="1">
    <location>
        <begin position="260"/>
        <end position="271"/>
    </location>
</feature>
<sequence>MEIPAAGERVFAVESIEKRRTGRGGSSTWSSGEDGLPGKSSSVRAGAPSTWRALLWRLCARTVRSARRNDSVAKVGGADAWARGQGTYVDVLQSGARDTHTHARTHTAVRKSYSGFLTRAPTGSARVYGRVARAVPSAHLSSLSRYNTWEPEENILDPGCWTPSGRETPPLRLGPSAPALTGLFLVGWSSASMNRHKRLASSSYSRLWEHQEQLKRGPKAKHLLIRVPSFARRSSVLAELREVSLEEGRCQAAKPVDMQYQLTSSKHQQYSPVRRERDGRGRSTGKPGYYQLNSKQQRPYQPGLEVQGPLRAEAQDAEAPQPPANGYRLPPVLQQKWVRDKDSGCLTKVKDITTELQKLPADLSGPKGGRKVGCAEGGPPRAEGLRSRKLKIVKNKNKNGRIVIVMSKFMEGGTHPANRRTGKLR</sequence>
<reference evidence="2" key="2">
    <citation type="submission" date="2004-02" db="EMBL/GenBank/DDBJ databases">
        <authorList>
            <consortium name="Genoscope"/>
            <consortium name="Whitehead Institute Centre for Genome Research"/>
        </authorList>
    </citation>
    <scope>NUCLEOTIDE SEQUENCE</scope>
</reference>
<dbReference type="PANTHER" id="PTHR46727:SF1">
    <property type="entry name" value="E3 SUMO-PROTEIN LIGASE CBX4"/>
    <property type="match status" value="1"/>
</dbReference>
<dbReference type="AlphaFoldDB" id="Q4T359"/>
<protein>
    <submittedName>
        <fullName evidence="2">(spotted green pufferfish) hypothetical protein</fullName>
    </submittedName>
</protein>
<dbReference type="KEGG" id="tng:GSTEN00007992G001"/>
<evidence type="ECO:0000313" key="2">
    <source>
        <dbReference type="EMBL" id="CAF92673.1"/>
    </source>
</evidence>
<proteinExistence type="predicted"/>
<evidence type="ECO:0000256" key="1">
    <source>
        <dbReference type="SAM" id="MobiDB-lite"/>
    </source>
</evidence>
<reference evidence="2" key="1">
    <citation type="journal article" date="2004" name="Nature">
        <title>Genome duplication in the teleost fish Tetraodon nigroviridis reveals the early vertebrate proto-karyotype.</title>
        <authorList>
            <person name="Jaillon O."/>
            <person name="Aury J.-M."/>
            <person name="Brunet F."/>
            <person name="Petit J.-L."/>
            <person name="Stange-Thomann N."/>
            <person name="Mauceli E."/>
            <person name="Bouneau L."/>
            <person name="Fischer C."/>
            <person name="Ozouf-Costaz C."/>
            <person name="Bernot A."/>
            <person name="Nicaud S."/>
            <person name="Jaffe D."/>
            <person name="Fisher S."/>
            <person name="Lutfalla G."/>
            <person name="Dossat C."/>
            <person name="Segurens B."/>
            <person name="Dasilva C."/>
            <person name="Salanoubat M."/>
            <person name="Levy M."/>
            <person name="Boudet N."/>
            <person name="Castellano S."/>
            <person name="Anthouard V."/>
            <person name="Jubin C."/>
            <person name="Castelli V."/>
            <person name="Katinka M."/>
            <person name="Vacherie B."/>
            <person name="Biemont C."/>
            <person name="Skalli Z."/>
            <person name="Cattolico L."/>
            <person name="Poulain J."/>
            <person name="De Berardinis V."/>
            <person name="Cruaud C."/>
            <person name="Duprat S."/>
            <person name="Brottier P."/>
            <person name="Coutanceau J.-P."/>
            <person name="Gouzy J."/>
            <person name="Parra G."/>
            <person name="Lardier G."/>
            <person name="Chapple C."/>
            <person name="McKernan K.J."/>
            <person name="McEwan P."/>
            <person name="Bosak S."/>
            <person name="Kellis M."/>
            <person name="Volff J.-N."/>
            <person name="Guigo R."/>
            <person name="Zody M.C."/>
            <person name="Mesirov J."/>
            <person name="Lindblad-Toh K."/>
            <person name="Birren B."/>
            <person name="Nusbaum C."/>
            <person name="Kahn D."/>
            <person name="Robinson-Rechavi M."/>
            <person name="Laudet V."/>
            <person name="Schachter V."/>
            <person name="Quetier F."/>
            <person name="Saurin W."/>
            <person name="Scarpelli C."/>
            <person name="Wincker P."/>
            <person name="Lander E.S."/>
            <person name="Weissenbach J."/>
            <person name="Roest Crollius H."/>
        </authorList>
    </citation>
    <scope>NUCLEOTIDE SEQUENCE [LARGE SCALE GENOMIC DNA]</scope>
</reference>
<dbReference type="OrthoDB" id="1918685at2759"/>
<accession>Q4T359</accession>
<name>Q4T359_TETNG</name>
<feature type="non-terminal residue" evidence="2">
    <location>
        <position position="425"/>
    </location>
</feature>
<dbReference type="GO" id="GO:0032183">
    <property type="term" value="F:SUMO binding"/>
    <property type="evidence" value="ECO:0007669"/>
    <property type="project" value="TreeGrafter"/>
</dbReference>
<dbReference type="EMBL" id="CAAE01010117">
    <property type="protein sequence ID" value="CAF92673.1"/>
    <property type="molecule type" value="Genomic_DNA"/>
</dbReference>
<dbReference type="GO" id="GO:0000122">
    <property type="term" value="P:negative regulation of transcription by RNA polymerase II"/>
    <property type="evidence" value="ECO:0007669"/>
    <property type="project" value="TreeGrafter"/>
</dbReference>
<gene>
    <name evidence="2" type="ORF">GSTENG00007992001</name>
</gene>
<feature type="region of interest" description="Disordered" evidence="1">
    <location>
        <begin position="16"/>
        <end position="45"/>
    </location>
</feature>
<dbReference type="PANTHER" id="PTHR46727">
    <property type="entry name" value="E3 SUMO-PROTEIN LIGASE CBX4"/>
    <property type="match status" value="1"/>
</dbReference>
<feature type="region of interest" description="Disordered" evidence="1">
    <location>
        <begin position="360"/>
        <end position="383"/>
    </location>
</feature>
<feature type="region of interest" description="Disordered" evidence="1">
    <location>
        <begin position="256"/>
        <end position="302"/>
    </location>
</feature>
<comment type="caution">
    <text evidence="2">The sequence shown here is derived from an EMBL/GenBank/DDBJ whole genome shotgun (WGS) entry which is preliminary data.</text>
</comment>
<dbReference type="GO" id="GO:0016925">
    <property type="term" value="P:protein sumoylation"/>
    <property type="evidence" value="ECO:0007669"/>
    <property type="project" value="TreeGrafter"/>
</dbReference>